<protein>
    <submittedName>
        <fullName evidence="3">Racemase YgeA</fullName>
        <ecNumber evidence="3">5.-.-.-</ecNumber>
    </submittedName>
</protein>
<comment type="similarity">
    <text evidence="1">Belongs to the aspartate/glutamate racemases family.</text>
</comment>
<dbReference type="AlphaFoldDB" id="A0A857JMX4"/>
<evidence type="ECO:0000313" key="3">
    <source>
        <dbReference type="EMBL" id="QHJ12361.1"/>
    </source>
</evidence>
<proteinExistence type="inferred from homology"/>
<dbReference type="Pfam" id="PF01177">
    <property type="entry name" value="Asp_Glu_race"/>
    <property type="match status" value="1"/>
</dbReference>
<dbReference type="KEGG" id="pmes:FX988_02618"/>
<dbReference type="Gene3D" id="3.40.50.1860">
    <property type="match status" value="2"/>
</dbReference>
<dbReference type="RefSeq" id="WP_160180407.1">
    <property type="nucleotide sequence ID" value="NZ_CP047656.1"/>
</dbReference>
<dbReference type="InterPro" id="IPR001920">
    <property type="entry name" value="Asp/Glu_race"/>
</dbReference>
<evidence type="ECO:0000313" key="4">
    <source>
        <dbReference type="Proteomes" id="UP000464524"/>
    </source>
</evidence>
<dbReference type="PROSITE" id="PS00924">
    <property type="entry name" value="ASP_GLU_RACEMASE_2"/>
    <property type="match status" value="1"/>
</dbReference>
<evidence type="ECO:0000256" key="1">
    <source>
        <dbReference type="ARBA" id="ARBA00007847"/>
    </source>
</evidence>
<evidence type="ECO:0000256" key="2">
    <source>
        <dbReference type="ARBA" id="ARBA00023235"/>
    </source>
</evidence>
<reference evidence="3 4" key="1">
    <citation type="submission" date="2019-12" db="EMBL/GenBank/DDBJ databases">
        <title>Genome sequencing and assembly of endphytes of Porphyra tenera.</title>
        <authorList>
            <person name="Park J.M."/>
            <person name="Shin R."/>
            <person name="Jo S.H."/>
        </authorList>
    </citation>
    <scope>NUCLEOTIDE SEQUENCE [LARGE SCALE GENOMIC DNA]</scope>
    <source>
        <strain evidence="3 4">GPM4</strain>
    </source>
</reference>
<dbReference type="InterPro" id="IPR015942">
    <property type="entry name" value="Asp/Glu/hydantoin_racemase"/>
</dbReference>
<organism evidence="3 4">
    <name type="scientific">Paraglaciecola mesophila</name>
    <dbReference type="NCBI Taxonomy" id="197222"/>
    <lineage>
        <taxon>Bacteria</taxon>
        <taxon>Pseudomonadati</taxon>
        <taxon>Pseudomonadota</taxon>
        <taxon>Gammaproteobacteria</taxon>
        <taxon>Alteromonadales</taxon>
        <taxon>Alteromonadaceae</taxon>
        <taxon>Paraglaciecola</taxon>
    </lineage>
</organism>
<dbReference type="GO" id="GO:0047661">
    <property type="term" value="F:amino-acid racemase activity"/>
    <property type="evidence" value="ECO:0007669"/>
    <property type="project" value="InterPro"/>
</dbReference>
<dbReference type="InterPro" id="IPR033134">
    <property type="entry name" value="Asp/Glu_racemase_AS_2"/>
</dbReference>
<dbReference type="InterPro" id="IPR004380">
    <property type="entry name" value="Asp_race"/>
</dbReference>
<dbReference type="Proteomes" id="UP000464524">
    <property type="component" value="Chromosome"/>
</dbReference>
<accession>A0A857JMX4</accession>
<dbReference type="EMBL" id="CP047656">
    <property type="protein sequence ID" value="QHJ12361.1"/>
    <property type="molecule type" value="Genomic_DNA"/>
</dbReference>
<sequence length="230" mass="25296">MKTIGMLGGMSWESTAQYYRLINQEVNHRLKGLHSASLILRSVDFENIAFLQQKGDWKEAGKILSEEAINLEKAGADFLLICTNTMHKVAPEITASISVPVLHIADTTAEVLQQENISRVGLLGTAFTMEQSFYTSRLTNKFGIEVIIPNADDRTVVHNIIYQELCKGKIKDESRKKYLNIISALAADGCQGVILGCTEISLLVKQIDTDVPLFDTTELHALAAVSSALS</sequence>
<dbReference type="OrthoDB" id="9803739at2"/>
<dbReference type="SUPFAM" id="SSF53681">
    <property type="entry name" value="Aspartate/glutamate racemase"/>
    <property type="match status" value="2"/>
</dbReference>
<dbReference type="PANTHER" id="PTHR21198:SF7">
    <property type="entry name" value="ASPARTATE-GLUTAMATE RACEMASE FAMILY"/>
    <property type="match status" value="1"/>
</dbReference>
<dbReference type="EC" id="5.-.-.-" evidence="3"/>
<gene>
    <name evidence="3" type="ORF">FX988_02618</name>
</gene>
<dbReference type="NCBIfam" id="TIGR00035">
    <property type="entry name" value="asp_race"/>
    <property type="match status" value="1"/>
</dbReference>
<keyword evidence="4" id="KW-1185">Reference proteome</keyword>
<dbReference type="PANTHER" id="PTHR21198">
    <property type="entry name" value="GLUTAMATE RACEMASE"/>
    <property type="match status" value="1"/>
</dbReference>
<name>A0A857JMX4_9ALTE</name>
<keyword evidence="2 3" id="KW-0413">Isomerase</keyword>